<organism evidence="2 3">
    <name type="scientific">Ceratocystis fimbriata CBS 114723</name>
    <dbReference type="NCBI Taxonomy" id="1035309"/>
    <lineage>
        <taxon>Eukaryota</taxon>
        <taxon>Fungi</taxon>
        <taxon>Dikarya</taxon>
        <taxon>Ascomycota</taxon>
        <taxon>Pezizomycotina</taxon>
        <taxon>Sordariomycetes</taxon>
        <taxon>Hypocreomycetidae</taxon>
        <taxon>Microascales</taxon>
        <taxon>Ceratocystidaceae</taxon>
        <taxon>Ceratocystis</taxon>
    </lineage>
</organism>
<dbReference type="Proteomes" id="UP000222788">
    <property type="component" value="Unassembled WGS sequence"/>
</dbReference>
<name>A0A2C5WYE2_9PEZI</name>
<accession>A0A2C5WYE2</accession>
<protein>
    <submittedName>
        <fullName evidence="2">Uncharacterized protein</fullName>
    </submittedName>
</protein>
<dbReference type="OrthoDB" id="1918685at2759"/>
<comment type="caution">
    <text evidence="2">The sequence shown here is derived from an EMBL/GenBank/DDBJ whole genome shotgun (WGS) entry which is preliminary data.</text>
</comment>
<dbReference type="STRING" id="1035309.A0A2C5WYE2"/>
<evidence type="ECO:0000256" key="1">
    <source>
        <dbReference type="SAM" id="MobiDB-lite"/>
    </source>
</evidence>
<dbReference type="AlphaFoldDB" id="A0A2C5WYE2"/>
<reference evidence="2 3" key="2">
    <citation type="journal article" date="2013" name="IMA Fungus">
        <title>IMA Genome-F 1: Ceratocystis fimbriata: Draft nuclear genome sequence for the plant pathogen, Ceratocystis fimbriata.</title>
        <authorList>
            <person name="Wilken P.M."/>
            <person name="Steenkamp E.T."/>
            <person name="Wingfield M.J."/>
            <person name="de Beer Z.W."/>
            <person name="Wingfield B.D."/>
        </authorList>
    </citation>
    <scope>NUCLEOTIDE SEQUENCE [LARGE SCALE GENOMIC DNA]</scope>
    <source>
        <strain evidence="2 3">CBS 114723</strain>
    </source>
</reference>
<evidence type="ECO:0000313" key="3">
    <source>
        <dbReference type="Proteomes" id="UP000222788"/>
    </source>
</evidence>
<gene>
    <name evidence="2" type="ORF">CFIMG_004501RAa</name>
</gene>
<reference evidence="2 3" key="1">
    <citation type="journal article" date="2013" name="Fungal Biol.">
        <title>Analysis of microsatellite markers in the genome of the plant pathogen Ceratocystis fimbriata.</title>
        <authorList>
            <person name="Simpson M.C."/>
            <person name="Wilken P.M."/>
            <person name="Coetzee M.P."/>
            <person name="Wingfield M.J."/>
            <person name="Wingfield B.D."/>
        </authorList>
    </citation>
    <scope>NUCLEOTIDE SEQUENCE [LARGE SCALE GENOMIC DNA]</scope>
    <source>
        <strain evidence="2 3">CBS 114723</strain>
    </source>
</reference>
<keyword evidence="3" id="KW-1185">Reference proteome</keyword>
<proteinExistence type="predicted"/>
<dbReference type="Gene3D" id="2.40.50.140">
    <property type="entry name" value="Nucleic acid-binding proteins"/>
    <property type="match status" value="1"/>
</dbReference>
<dbReference type="EMBL" id="APWK03000114">
    <property type="protein sequence ID" value="PHH50762.1"/>
    <property type="molecule type" value="Genomic_DNA"/>
</dbReference>
<feature type="region of interest" description="Disordered" evidence="1">
    <location>
        <begin position="114"/>
        <end position="144"/>
    </location>
</feature>
<feature type="compositionally biased region" description="Basic and acidic residues" evidence="1">
    <location>
        <begin position="115"/>
        <end position="128"/>
    </location>
</feature>
<dbReference type="InterPro" id="IPR012340">
    <property type="entry name" value="NA-bd_OB-fold"/>
</dbReference>
<sequence length="389" mass="42903">MTTAAESAVCPCLEALISHGTMPPLLTLVVEGLQQLELPTKSLPAIRLLLGDGQLCIQALLHTHLHTLVSTGVVVTGAIVALSHYEVVVKDTQDSKPLIFLDVERLEVVGQWKGGEPKEKQRRGEKGGEAVTVGDKQGQEDNTVSTVDSFSDVQFNDSFFEQSSPTLTQRSFNEETQLAETQLAETPAPTAAPIPPVAPALNSPSPIKPQPLTTNHPLPKPLPSYKPSLDLSTTPSIRPIALFRKWRNIQHPLKLTTLGSVPYLPYKLNWTCNILAIIISLNPVEPGTLAPLQRIARLIDPTVAMPMRLTVFLNPEEFTPPLGVPVLLVGVKNHTYEGGSLNKYESDRPLKGQRWWYTDLGQFPWCNADELLRWWNSDMEDNKEARAES</sequence>
<evidence type="ECO:0000313" key="2">
    <source>
        <dbReference type="EMBL" id="PHH50762.1"/>
    </source>
</evidence>